<evidence type="ECO:0000313" key="3">
    <source>
        <dbReference type="Proteomes" id="UP001652661"/>
    </source>
</evidence>
<dbReference type="PROSITE" id="PS50279">
    <property type="entry name" value="BPTI_KUNITZ_2"/>
    <property type="match status" value="1"/>
</dbReference>
<evidence type="ECO:0000259" key="2">
    <source>
        <dbReference type="PROSITE" id="PS50279"/>
    </source>
</evidence>
<protein>
    <submittedName>
        <fullName evidence="4">Early lactation protein</fullName>
    </submittedName>
</protein>
<dbReference type="SUPFAM" id="SSF57362">
    <property type="entry name" value="BPTI-like"/>
    <property type="match status" value="1"/>
</dbReference>
<feature type="chain" id="PRO_5028205384" evidence="1">
    <location>
        <begin position="32"/>
        <end position="109"/>
    </location>
</feature>
<keyword evidence="3" id="KW-1185">Reference proteome</keyword>
<dbReference type="InterPro" id="IPR002223">
    <property type="entry name" value="Kunitz_BPTI"/>
</dbReference>
<dbReference type="InterPro" id="IPR036880">
    <property type="entry name" value="Kunitz_BPTI_sf"/>
</dbReference>
<evidence type="ECO:0000313" key="4">
    <source>
        <dbReference type="RefSeq" id="XP_017038387.1"/>
    </source>
</evidence>
<feature type="domain" description="BPTI/Kunitz inhibitor" evidence="2">
    <location>
        <begin position="42"/>
        <end position="95"/>
    </location>
</feature>
<accession>A0A6P4JA71</accession>
<evidence type="ECO:0000256" key="1">
    <source>
        <dbReference type="SAM" id="SignalP"/>
    </source>
</evidence>
<dbReference type="GO" id="GO:0004867">
    <property type="term" value="F:serine-type endopeptidase inhibitor activity"/>
    <property type="evidence" value="ECO:0007669"/>
    <property type="project" value="InterPro"/>
</dbReference>
<dbReference type="Proteomes" id="UP001652661">
    <property type="component" value="Chromosome 2L"/>
</dbReference>
<dbReference type="Pfam" id="PF00014">
    <property type="entry name" value="Kunitz_BPTI"/>
    <property type="match status" value="1"/>
</dbReference>
<proteinExistence type="predicted"/>
<dbReference type="RefSeq" id="XP_017038387.1">
    <property type="nucleotide sequence ID" value="XM_017182898.3"/>
</dbReference>
<name>A0A6P4JA71_DROKI</name>
<keyword evidence="1" id="KW-0732">Signal</keyword>
<feature type="signal peptide" evidence="1">
    <location>
        <begin position="1"/>
        <end position="31"/>
    </location>
</feature>
<dbReference type="Gene3D" id="4.10.410.10">
    <property type="entry name" value="Pancreatic trypsin inhibitor Kunitz domain"/>
    <property type="match status" value="1"/>
</dbReference>
<sequence>MPRSKLSTPPAMLVVLLSLILLQHQHQVTDAWSLRSSMPDYCYKPPPRSEGICTIEIEGYYYDSAALDCLKYSVGACHLTPGQSFGSQEDCVQTCIRGERKYGHSYYNK</sequence>
<dbReference type="GeneID" id="108086080"/>
<reference evidence="3" key="1">
    <citation type="submission" date="2025-05" db="UniProtKB">
        <authorList>
            <consortium name="RefSeq"/>
        </authorList>
    </citation>
    <scope>NUCLEOTIDE SEQUENCE [LARGE SCALE GENOMIC DNA]</scope>
    <source>
        <strain evidence="3">14028-0561.14</strain>
    </source>
</reference>
<dbReference type="AlphaFoldDB" id="A0A6P4JA71"/>
<dbReference type="OrthoDB" id="5950222at2759"/>
<gene>
    <name evidence="4" type="primary">LOC108086080</name>
</gene>
<organism evidence="3 4">
    <name type="scientific">Drosophila kikkawai</name>
    <name type="common">Fruit fly</name>
    <dbReference type="NCBI Taxonomy" id="30033"/>
    <lineage>
        <taxon>Eukaryota</taxon>
        <taxon>Metazoa</taxon>
        <taxon>Ecdysozoa</taxon>
        <taxon>Arthropoda</taxon>
        <taxon>Hexapoda</taxon>
        <taxon>Insecta</taxon>
        <taxon>Pterygota</taxon>
        <taxon>Neoptera</taxon>
        <taxon>Endopterygota</taxon>
        <taxon>Diptera</taxon>
        <taxon>Brachycera</taxon>
        <taxon>Muscomorpha</taxon>
        <taxon>Ephydroidea</taxon>
        <taxon>Drosophilidae</taxon>
        <taxon>Drosophila</taxon>
        <taxon>Sophophora</taxon>
    </lineage>
</organism>
<reference evidence="4" key="2">
    <citation type="submission" date="2025-08" db="UniProtKB">
        <authorList>
            <consortium name="RefSeq"/>
        </authorList>
    </citation>
    <scope>IDENTIFICATION</scope>
    <source>
        <strain evidence="4">14028-0561.14</strain>
        <tissue evidence="4">Whole fly</tissue>
    </source>
</reference>